<protein>
    <recommendedName>
        <fullName evidence="2 8">Shikimate dehydrogenase (NADP(+))</fullName>
        <shortName evidence="8">SDH</shortName>
        <ecNumber evidence="2 8">1.1.1.25</ecNumber>
    </recommendedName>
</protein>
<evidence type="ECO:0000259" key="10">
    <source>
        <dbReference type="Pfam" id="PF08501"/>
    </source>
</evidence>
<dbReference type="InterPro" id="IPR013708">
    <property type="entry name" value="Shikimate_DH-bd_N"/>
</dbReference>
<dbReference type="GO" id="GO:0009073">
    <property type="term" value="P:aromatic amino acid family biosynthetic process"/>
    <property type="evidence" value="ECO:0007669"/>
    <property type="project" value="UniProtKB-KW"/>
</dbReference>
<evidence type="ECO:0000256" key="6">
    <source>
        <dbReference type="ARBA" id="ARBA00023141"/>
    </source>
</evidence>
<dbReference type="NCBIfam" id="TIGR00507">
    <property type="entry name" value="aroE"/>
    <property type="match status" value="1"/>
</dbReference>
<proteinExistence type="inferred from homology"/>
<evidence type="ECO:0000256" key="4">
    <source>
        <dbReference type="ARBA" id="ARBA00022857"/>
    </source>
</evidence>
<feature type="binding site" evidence="8">
    <location>
        <position position="268"/>
    </location>
    <ligand>
        <name>NADP(+)</name>
        <dbReference type="ChEBI" id="CHEBI:58349"/>
    </ligand>
</feature>
<keyword evidence="5 8" id="KW-0560">Oxidoreductase</keyword>
<dbReference type="InterPro" id="IPR036291">
    <property type="entry name" value="NAD(P)-bd_dom_sf"/>
</dbReference>
<dbReference type="SUPFAM" id="SSF53223">
    <property type="entry name" value="Aminoacid dehydrogenase-like, N-terminal domain"/>
    <property type="match status" value="1"/>
</dbReference>
<feature type="binding site" evidence="8">
    <location>
        <position position="106"/>
    </location>
    <ligand>
        <name>NADP(+)</name>
        <dbReference type="ChEBI" id="CHEBI:58349"/>
    </ligand>
</feature>
<comment type="catalytic activity">
    <reaction evidence="7 8">
        <text>shikimate + NADP(+) = 3-dehydroshikimate + NADPH + H(+)</text>
        <dbReference type="Rhea" id="RHEA:17737"/>
        <dbReference type="ChEBI" id="CHEBI:15378"/>
        <dbReference type="ChEBI" id="CHEBI:16630"/>
        <dbReference type="ChEBI" id="CHEBI:36208"/>
        <dbReference type="ChEBI" id="CHEBI:57783"/>
        <dbReference type="ChEBI" id="CHEBI:58349"/>
        <dbReference type="EC" id="1.1.1.25"/>
    </reaction>
</comment>
<dbReference type="InterPro" id="IPR011342">
    <property type="entry name" value="Shikimate_DH"/>
</dbReference>
<dbReference type="InterPro" id="IPR046346">
    <property type="entry name" value="Aminoacid_DH-like_N_sf"/>
</dbReference>
<comment type="function">
    <text evidence="8">Involved in the biosynthesis of the chorismate, which leads to the biosynthesis of aromatic amino acids. Catalyzes the reversible NADPH linked reduction of 3-dehydroshikimate (DHSA) to yield shikimate (SA).</text>
</comment>
<feature type="binding site" evidence="8">
    <location>
        <position position="130"/>
    </location>
    <ligand>
        <name>shikimate</name>
        <dbReference type="ChEBI" id="CHEBI:36208"/>
    </ligand>
</feature>
<evidence type="ECO:0000256" key="2">
    <source>
        <dbReference type="ARBA" id="ARBA00012962"/>
    </source>
</evidence>
<accession>A0A7W6S1Q7</accession>
<dbReference type="CDD" id="cd01065">
    <property type="entry name" value="NAD_bind_Shikimate_DH"/>
    <property type="match status" value="1"/>
</dbReference>
<keyword evidence="6 8" id="KW-0057">Aromatic amino acid biosynthesis</keyword>
<evidence type="ECO:0000256" key="5">
    <source>
        <dbReference type="ARBA" id="ARBA00023002"/>
    </source>
</evidence>
<comment type="similarity">
    <text evidence="8">Belongs to the shikimate dehydrogenase family.</text>
</comment>
<feature type="binding site" evidence="8">
    <location>
        <position position="247"/>
    </location>
    <ligand>
        <name>shikimate</name>
        <dbReference type="ChEBI" id="CHEBI:36208"/>
    </ligand>
</feature>
<keyword evidence="4 8" id="KW-0521">NADP</keyword>
<sequence>MPVTAIVMTEANDNAPLLRPDSLPLPSGAARVAGVIGWPVAHSRSPRLHGYWLREHGIDGLYVPLAVAPETAEQALRALPALGFAGANVTVPHKELALRVCDSLTERARRAGSVNTLVVEDGGLRGDTTDGFGFLENLRHGVPDWRAEAGPAVVLGAGGSARAVCAALLEAGAPEIRLLNRTPARAEALAAALGGPITVAPLVEAARALEGAALLANTTTLGMQGQPALDLDLAALAPEAVVTDLVYVPLETPLLAAARARGHRVVDGLGMLLHQARPGFAAWFGVEPAVTDDLRRAVLDGRGDD</sequence>
<evidence type="ECO:0000256" key="1">
    <source>
        <dbReference type="ARBA" id="ARBA00004871"/>
    </source>
</evidence>
<dbReference type="Pfam" id="PF01488">
    <property type="entry name" value="Shikimate_DH"/>
    <property type="match status" value="1"/>
</dbReference>
<dbReference type="PANTHER" id="PTHR21089">
    <property type="entry name" value="SHIKIMATE DEHYDROGENASE"/>
    <property type="match status" value="1"/>
</dbReference>
<dbReference type="GO" id="GO:0008652">
    <property type="term" value="P:amino acid biosynthetic process"/>
    <property type="evidence" value="ECO:0007669"/>
    <property type="project" value="UniProtKB-KW"/>
</dbReference>
<evidence type="ECO:0000256" key="7">
    <source>
        <dbReference type="ARBA" id="ARBA00049442"/>
    </source>
</evidence>
<feature type="binding site" evidence="8">
    <location>
        <begin position="43"/>
        <end position="45"/>
    </location>
    <ligand>
        <name>shikimate</name>
        <dbReference type="ChEBI" id="CHEBI:36208"/>
    </ligand>
</feature>
<evidence type="ECO:0000256" key="8">
    <source>
        <dbReference type="HAMAP-Rule" id="MF_00222"/>
    </source>
</evidence>
<feature type="domain" description="Quinate/shikimate 5-dehydrogenase/glutamyl-tRNA reductase" evidence="9">
    <location>
        <begin position="152"/>
        <end position="214"/>
    </location>
</feature>
<reference evidence="11 12" key="1">
    <citation type="submission" date="2020-08" db="EMBL/GenBank/DDBJ databases">
        <title>Genome sequencing of Purple Non-Sulfur Bacteria from various extreme environments.</title>
        <authorList>
            <person name="Mayer M."/>
        </authorList>
    </citation>
    <scope>NUCLEOTIDE SEQUENCE [LARGE SCALE GENOMIC DNA]</scope>
    <source>
        <strain evidence="11 12">JA135</strain>
    </source>
</reference>
<keyword evidence="12" id="KW-1185">Reference proteome</keyword>
<feature type="binding site" evidence="8">
    <location>
        <begin position="180"/>
        <end position="185"/>
    </location>
    <ligand>
        <name>NADP(+)</name>
        <dbReference type="ChEBI" id="CHEBI:58349"/>
    </ligand>
</feature>
<dbReference type="GO" id="GO:0005829">
    <property type="term" value="C:cytosol"/>
    <property type="evidence" value="ECO:0007669"/>
    <property type="project" value="TreeGrafter"/>
</dbReference>
<feature type="binding site" evidence="8">
    <location>
        <position position="245"/>
    </location>
    <ligand>
        <name>NADP(+)</name>
        <dbReference type="ChEBI" id="CHEBI:58349"/>
    </ligand>
</feature>
<feature type="domain" description="Shikimate dehydrogenase substrate binding N-terminal" evidence="10">
    <location>
        <begin position="35"/>
        <end position="117"/>
    </location>
</feature>
<feature type="active site" description="Proton acceptor" evidence="8">
    <location>
        <position position="94"/>
    </location>
</feature>
<comment type="pathway">
    <text evidence="1 8">Metabolic intermediate biosynthesis; chorismate biosynthesis; chorismate from D-erythrose 4-phosphate and phosphoenolpyruvate: step 4/7.</text>
</comment>
<organism evidence="11 12">
    <name type="scientific">Roseospira goensis</name>
    <dbReference type="NCBI Taxonomy" id="391922"/>
    <lineage>
        <taxon>Bacteria</taxon>
        <taxon>Pseudomonadati</taxon>
        <taxon>Pseudomonadota</taxon>
        <taxon>Alphaproteobacteria</taxon>
        <taxon>Rhodospirillales</taxon>
        <taxon>Rhodospirillaceae</taxon>
        <taxon>Roseospira</taxon>
    </lineage>
</organism>
<keyword evidence="3 8" id="KW-0028">Amino-acid biosynthesis</keyword>
<dbReference type="GO" id="GO:0019632">
    <property type="term" value="P:shikimate metabolic process"/>
    <property type="evidence" value="ECO:0007669"/>
    <property type="project" value="InterPro"/>
</dbReference>
<dbReference type="GO" id="GO:0050661">
    <property type="term" value="F:NADP binding"/>
    <property type="evidence" value="ECO:0007669"/>
    <property type="project" value="InterPro"/>
</dbReference>
<dbReference type="EMBL" id="JACIGI010000033">
    <property type="protein sequence ID" value="MBB4287303.1"/>
    <property type="molecule type" value="Genomic_DNA"/>
</dbReference>
<dbReference type="UniPathway" id="UPA00053">
    <property type="reaction ID" value="UER00087"/>
</dbReference>
<gene>
    <name evidence="8" type="primary">aroE</name>
    <name evidence="11" type="ORF">GGD88_003050</name>
</gene>
<dbReference type="Proteomes" id="UP000555728">
    <property type="component" value="Unassembled WGS sequence"/>
</dbReference>
<dbReference type="AlphaFoldDB" id="A0A7W6S1Q7"/>
<dbReference type="Gene3D" id="3.40.50.720">
    <property type="entry name" value="NAD(P)-binding Rossmann-like Domain"/>
    <property type="match status" value="1"/>
</dbReference>
<dbReference type="HAMAP" id="MF_00222">
    <property type="entry name" value="Shikimate_DH_AroE"/>
    <property type="match status" value="1"/>
</dbReference>
<dbReference type="SUPFAM" id="SSF51735">
    <property type="entry name" value="NAD(P)-binding Rossmann-fold domains"/>
    <property type="match status" value="1"/>
</dbReference>
<evidence type="ECO:0000313" key="11">
    <source>
        <dbReference type="EMBL" id="MBB4287303.1"/>
    </source>
</evidence>
<dbReference type="PANTHER" id="PTHR21089:SF1">
    <property type="entry name" value="BIFUNCTIONAL 3-DEHYDROQUINATE DEHYDRATASE_SHIKIMATE DEHYDROGENASE, CHLOROPLASTIC"/>
    <property type="match status" value="1"/>
</dbReference>
<evidence type="ECO:0000256" key="3">
    <source>
        <dbReference type="ARBA" id="ARBA00022605"/>
    </source>
</evidence>
<comment type="caution">
    <text evidence="11">The sequence shown here is derived from an EMBL/GenBank/DDBJ whole genome shotgun (WGS) entry which is preliminary data.</text>
</comment>
<comment type="subunit">
    <text evidence="8">Homodimer.</text>
</comment>
<dbReference type="Gene3D" id="3.40.50.10860">
    <property type="entry name" value="Leucine Dehydrogenase, chain A, domain 1"/>
    <property type="match status" value="1"/>
</dbReference>
<dbReference type="NCBIfam" id="NF001312">
    <property type="entry name" value="PRK00258.1-4"/>
    <property type="match status" value="1"/>
</dbReference>
<name>A0A7W6S1Q7_9PROT</name>
<dbReference type="EC" id="1.1.1.25" evidence="2 8"/>
<feature type="binding site" evidence="8">
    <location>
        <position position="115"/>
    </location>
    <ligand>
        <name>shikimate</name>
        <dbReference type="ChEBI" id="CHEBI:36208"/>
    </ligand>
</feature>
<dbReference type="GO" id="GO:0009423">
    <property type="term" value="P:chorismate biosynthetic process"/>
    <property type="evidence" value="ECO:0007669"/>
    <property type="project" value="UniProtKB-UniRule"/>
</dbReference>
<evidence type="ECO:0000313" key="12">
    <source>
        <dbReference type="Proteomes" id="UP000555728"/>
    </source>
</evidence>
<feature type="binding site" evidence="8">
    <location>
        <position position="90"/>
    </location>
    <ligand>
        <name>shikimate</name>
        <dbReference type="ChEBI" id="CHEBI:36208"/>
    </ligand>
</feature>
<dbReference type="InterPro" id="IPR006151">
    <property type="entry name" value="Shikm_DH/Glu-tRNA_Rdtase"/>
</dbReference>
<dbReference type="Pfam" id="PF08501">
    <property type="entry name" value="Shikimate_dh_N"/>
    <property type="match status" value="1"/>
</dbReference>
<feature type="binding site" evidence="8">
    <location>
        <begin position="156"/>
        <end position="160"/>
    </location>
    <ligand>
        <name>NADP(+)</name>
        <dbReference type="ChEBI" id="CHEBI:58349"/>
    </ligand>
</feature>
<dbReference type="GO" id="GO:0004764">
    <property type="term" value="F:shikimate 3-dehydrogenase (NADP+) activity"/>
    <property type="evidence" value="ECO:0007669"/>
    <property type="project" value="UniProtKB-UniRule"/>
</dbReference>
<evidence type="ECO:0000259" key="9">
    <source>
        <dbReference type="Pfam" id="PF01488"/>
    </source>
</evidence>
<feature type="binding site" evidence="8">
    <location>
        <position position="275"/>
    </location>
    <ligand>
        <name>shikimate</name>
        <dbReference type="ChEBI" id="CHEBI:36208"/>
    </ligand>
</feature>
<dbReference type="InterPro" id="IPR022893">
    <property type="entry name" value="Shikimate_DH_fam"/>
</dbReference>